<dbReference type="InterPro" id="IPR058792">
    <property type="entry name" value="Beta-barrel_RND_2"/>
</dbReference>
<dbReference type="EMBL" id="JAOTIF010000023">
    <property type="protein sequence ID" value="MCU7551769.1"/>
    <property type="molecule type" value="Genomic_DNA"/>
</dbReference>
<dbReference type="FunFam" id="2.40.30.170:FF:000010">
    <property type="entry name" value="Efflux RND transporter periplasmic adaptor subunit"/>
    <property type="match status" value="1"/>
</dbReference>
<keyword evidence="3" id="KW-0812">Transmembrane</keyword>
<accession>A0A9X3BH05</accession>
<feature type="region of interest" description="Disordered" evidence="2">
    <location>
        <begin position="387"/>
        <end position="413"/>
    </location>
</feature>
<name>A0A9X3BH05_9BACT</name>
<dbReference type="Pfam" id="PF25954">
    <property type="entry name" value="Beta-barrel_RND_2"/>
    <property type="match status" value="1"/>
</dbReference>
<keyword evidence="7" id="KW-1185">Reference proteome</keyword>
<evidence type="ECO:0000256" key="1">
    <source>
        <dbReference type="ARBA" id="ARBA00009477"/>
    </source>
</evidence>
<dbReference type="Gene3D" id="2.40.50.100">
    <property type="match status" value="1"/>
</dbReference>
<dbReference type="GO" id="GO:1990281">
    <property type="term" value="C:efflux pump complex"/>
    <property type="evidence" value="ECO:0007669"/>
    <property type="project" value="TreeGrafter"/>
</dbReference>
<evidence type="ECO:0000259" key="4">
    <source>
        <dbReference type="Pfam" id="PF25917"/>
    </source>
</evidence>
<evidence type="ECO:0000256" key="3">
    <source>
        <dbReference type="SAM" id="Phobius"/>
    </source>
</evidence>
<evidence type="ECO:0000313" key="6">
    <source>
        <dbReference type="EMBL" id="MCU7551769.1"/>
    </source>
</evidence>
<dbReference type="SUPFAM" id="SSF111369">
    <property type="entry name" value="HlyD-like secretion proteins"/>
    <property type="match status" value="1"/>
</dbReference>
<dbReference type="AlphaFoldDB" id="A0A9X3BH05"/>
<dbReference type="Pfam" id="PF25917">
    <property type="entry name" value="BSH_RND"/>
    <property type="match status" value="1"/>
</dbReference>
<evidence type="ECO:0000256" key="2">
    <source>
        <dbReference type="SAM" id="MobiDB-lite"/>
    </source>
</evidence>
<sequence>MKKQTLIIVIISMIALAALSWIINFKEKRNLVELLTEKPSFGSLSKTVTATGTLQPVDTVAIGAQVSGTIKNIFVDFNSVVKKGQLLAELDPVLFLAQEHQIEANLQQAKANFAYQAANYNRQQQLYNAGAISKAEIETATYQYRAAQDNVNSILSQLRAAQKSLSFTRIYSPIDGTVLTRNISVGQTVAASFNTPTLFSIANDLTHMQVRASVDEADIGMVQKGQRVKFTVDAYPDEIFYGTVEEIRLEPSVTANVVTYTTIIEADNANLKLKPGMTANIDIVTQEQDNVLLIPQIATQFVPGMSLSKQFMIRPLMPGAHQQRSANNKSGMKAGNHFSMISNQARVWVKKGDTLVQKQIITGLSNDVQEAVIKGLSPDDLVVTSINANKGPGKASTEERSPFIPTRSSRNGR</sequence>
<feature type="domain" description="CusB-like beta-barrel" evidence="5">
    <location>
        <begin position="210"/>
        <end position="286"/>
    </location>
</feature>
<dbReference type="PANTHER" id="PTHR30469:SF33">
    <property type="entry name" value="SLR1207 PROTEIN"/>
    <property type="match status" value="1"/>
</dbReference>
<dbReference type="PANTHER" id="PTHR30469">
    <property type="entry name" value="MULTIDRUG RESISTANCE PROTEIN MDTA"/>
    <property type="match status" value="1"/>
</dbReference>
<reference evidence="6" key="1">
    <citation type="submission" date="2022-09" db="EMBL/GenBank/DDBJ databases">
        <authorList>
            <person name="Yuan C."/>
            <person name="Ke Z."/>
        </authorList>
    </citation>
    <scope>NUCLEOTIDE SEQUENCE</scope>
    <source>
        <strain evidence="6">LB-8</strain>
    </source>
</reference>
<dbReference type="RefSeq" id="WP_279299207.1">
    <property type="nucleotide sequence ID" value="NZ_JAOTIF010000023.1"/>
</dbReference>
<comment type="caution">
    <text evidence="6">The sequence shown here is derived from an EMBL/GenBank/DDBJ whole genome shotgun (WGS) entry which is preliminary data.</text>
</comment>
<keyword evidence="3" id="KW-0472">Membrane</keyword>
<feature type="transmembrane region" description="Helical" evidence="3">
    <location>
        <begin position="6"/>
        <end position="25"/>
    </location>
</feature>
<evidence type="ECO:0000313" key="7">
    <source>
        <dbReference type="Proteomes" id="UP001155483"/>
    </source>
</evidence>
<organism evidence="6 7">
    <name type="scientific">Paraflavisolibacter caeni</name>
    <dbReference type="NCBI Taxonomy" id="2982496"/>
    <lineage>
        <taxon>Bacteria</taxon>
        <taxon>Pseudomonadati</taxon>
        <taxon>Bacteroidota</taxon>
        <taxon>Chitinophagia</taxon>
        <taxon>Chitinophagales</taxon>
        <taxon>Chitinophagaceae</taxon>
        <taxon>Paraflavisolibacter</taxon>
    </lineage>
</organism>
<dbReference type="InterPro" id="IPR006143">
    <property type="entry name" value="RND_pump_MFP"/>
</dbReference>
<dbReference type="Gene3D" id="2.40.30.170">
    <property type="match status" value="1"/>
</dbReference>
<proteinExistence type="inferred from homology"/>
<dbReference type="Proteomes" id="UP001155483">
    <property type="component" value="Unassembled WGS sequence"/>
</dbReference>
<keyword evidence="3" id="KW-1133">Transmembrane helix</keyword>
<reference evidence="6" key="2">
    <citation type="submission" date="2023-04" db="EMBL/GenBank/DDBJ databases">
        <title>Paracnuella aquatica gen. nov., sp. nov., a member of the family Chitinophagaceae isolated from a hot spring.</title>
        <authorList>
            <person name="Wang C."/>
        </authorList>
    </citation>
    <scope>NUCLEOTIDE SEQUENCE</scope>
    <source>
        <strain evidence="6">LB-8</strain>
    </source>
</reference>
<dbReference type="InterPro" id="IPR058625">
    <property type="entry name" value="MdtA-like_BSH"/>
</dbReference>
<gene>
    <name evidence="6" type="ORF">OCK74_21790</name>
</gene>
<comment type="similarity">
    <text evidence="1">Belongs to the membrane fusion protein (MFP) (TC 8.A.1) family.</text>
</comment>
<dbReference type="GO" id="GO:0015562">
    <property type="term" value="F:efflux transmembrane transporter activity"/>
    <property type="evidence" value="ECO:0007669"/>
    <property type="project" value="TreeGrafter"/>
</dbReference>
<evidence type="ECO:0000259" key="5">
    <source>
        <dbReference type="Pfam" id="PF25954"/>
    </source>
</evidence>
<dbReference type="Gene3D" id="1.10.287.470">
    <property type="entry name" value="Helix hairpin bin"/>
    <property type="match status" value="1"/>
</dbReference>
<dbReference type="NCBIfam" id="TIGR01730">
    <property type="entry name" value="RND_mfp"/>
    <property type="match status" value="1"/>
</dbReference>
<protein>
    <submittedName>
        <fullName evidence="6">Efflux RND transporter periplasmic adaptor subunit</fullName>
    </submittedName>
</protein>
<feature type="domain" description="Multidrug resistance protein MdtA-like barrel-sandwich hybrid" evidence="4">
    <location>
        <begin position="59"/>
        <end position="196"/>
    </location>
</feature>